<dbReference type="GO" id="GO:0045211">
    <property type="term" value="C:postsynaptic membrane"/>
    <property type="evidence" value="ECO:0007669"/>
    <property type="project" value="TreeGrafter"/>
</dbReference>
<feature type="region of interest" description="Disordered" evidence="1">
    <location>
        <begin position="1"/>
        <end position="26"/>
    </location>
</feature>
<keyword evidence="3" id="KW-1185">Reference proteome</keyword>
<comment type="caution">
    <text evidence="2">The sequence shown here is derived from an EMBL/GenBank/DDBJ whole genome shotgun (WGS) entry which is preliminary data.</text>
</comment>
<proteinExistence type="predicted"/>
<feature type="compositionally biased region" description="Low complexity" evidence="1">
    <location>
        <begin position="1"/>
        <end position="17"/>
    </location>
</feature>
<dbReference type="GO" id="GO:0050806">
    <property type="term" value="P:positive regulation of synaptic transmission"/>
    <property type="evidence" value="ECO:0007669"/>
    <property type="project" value="TreeGrafter"/>
</dbReference>
<evidence type="ECO:0000313" key="3">
    <source>
        <dbReference type="Proteomes" id="UP001148018"/>
    </source>
</evidence>
<dbReference type="PANTHER" id="PTHR14139:SF3">
    <property type="entry name" value="CALSYNTENIN-2"/>
    <property type="match status" value="1"/>
</dbReference>
<dbReference type="AlphaFoldDB" id="A0A9Q0DN45"/>
<dbReference type="PANTHER" id="PTHR14139">
    <property type="entry name" value="CALSYNTENIN"/>
    <property type="match status" value="1"/>
</dbReference>
<dbReference type="EMBL" id="JANIIK010000114">
    <property type="protein sequence ID" value="KAJ3591292.1"/>
    <property type="molecule type" value="Genomic_DNA"/>
</dbReference>
<accession>A0A9Q0DN45</accession>
<dbReference type="CDD" id="cd11304">
    <property type="entry name" value="Cadherin_repeat"/>
    <property type="match status" value="1"/>
</dbReference>
<sequence length="132" mass="14691">MGRGSGALLSSGRSSSGRDGGHRGGCVVTTLNTTSYERKQRYEIQVMAWDCGQQRALLSAPVRIHVKPVCKPGWQGWNKRVDYEPGTGSKQLFPSIYLEMCDGDHRGAPEQPHREGLRLRDLLREVPAEAVW</sequence>
<dbReference type="GO" id="GO:0051965">
    <property type="term" value="P:positive regulation of synapse assembly"/>
    <property type="evidence" value="ECO:0007669"/>
    <property type="project" value="TreeGrafter"/>
</dbReference>
<evidence type="ECO:0000313" key="2">
    <source>
        <dbReference type="EMBL" id="KAJ3591292.1"/>
    </source>
</evidence>
<name>A0A9Q0DN45_9TELE</name>
<organism evidence="2 3">
    <name type="scientific">Muraenolepis orangiensis</name>
    <name type="common">Patagonian moray cod</name>
    <dbReference type="NCBI Taxonomy" id="630683"/>
    <lineage>
        <taxon>Eukaryota</taxon>
        <taxon>Metazoa</taxon>
        <taxon>Chordata</taxon>
        <taxon>Craniata</taxon>
        <taxon>Vertebrata</taxon>
        <taxon>Euteleostomi</taxon>
        <taxon>Actinopterygii</taxon>
        <taxon>Neopterygii</taxon>
        <taxon>Teleostei</taxon>
        <taxon>Neoteleostei</taxon>
        <taxon>Acanthomorphata</taxon>
        <taxon>Zeiogadaria</taxon>
        <taxon>Gadariae</taxon>
        <taxon>Gadiformes</taxon>
        <taxon>Muraenolepidoidei</taxon>
        <taxon>Muraenolepididae</taxon>
        <taxon>Muraenolepis</taxon>
    </lineage>
</organism>
<protein>
    <submittedName>
        <fullName evidence="2">Uncharacterized protein</fullName>
    </submittedName>
</protein>
<evidence type="ECO:0000256" key="1">
    <source>
        <dbReference type="SAM" id="MobiDB-lite"/>
    </source>
</evidence>
<dbReference type="GO" id="GO:0009986">
    <property type="term" value="C:cell surface"/>
    <property type="evidence" value="ECO:0007669"/>
    <property type="project" value="TreeGrafter"/>
</dbReference>
<dbReference type="OrthoDB" id="10012272at2759"/>
<gene>
    <name evidence="2" type="ORF">NHX12_009238</name>
</gene>
<reference evidence="2" key="1">
    <citation type="submission" date="2022-07" db="EMBL/GenBank/DDBJ databases">
        <title>Chromosome-level genome of Muraenolepis orangiensis.</title>
        <authorList>
            <person name="Kim J."/>
        </authorList>
    </citation>
    <scope>NUCLEOTIDE SEQUENCE</scope>
    <source>
        <strain evidence="2">KU_S4_2022</strain>
        <tissue evidence="2">Muscle</tissue>
    </source>
</reference>
<dbReference type="Proteomes" id="UP001148018">
    <property type="component" value="Unassembled WGS sequence"/>
</dbReference>